<dbReference type="AlphaFoldDB" id="A0A386H478"/>
<feature type="domain" description="DUF362" evidence="1">
    <location>
        <begin position="41"/>
        <end position="235"/>
    </location>
</feature>
<gene>
    <name evidence="2" type="ORF">D4Z93_08310</name>
</gene>
<dbReference type="InterPro" id="IPR007160">
    <property type="entry name" value="DUF362"/>
</dbReference>
<proteinExistence type="predicted"/>
<dbReference type="Pfam" id="PF04015">
    <property type="entry name" value="DUF362"/>
    <property type="match status" value="1"/>
</dbReference>
<evidence type="ECO:0000313" key="2">
    <source>
        <dbReference type="EMBL" id="AYD40529.1"/>
    </source>
</evidence>
<dbReference type="EMBL" id="CP032416">
    <property type="protein sequence ID" value="AYD40529.1"/>
    <property type="molecule type" value="Genomic_DNA"/>
</dbReference>
<reference evidence="2 3" key="1">
    <citation type="journal article" date="2019" name="Int. J. Syst. Evol. Microbiol.">
        <title>Clostridium fermenticellae sp. nov., isolated from the mud in a fermentation cellar for the production of the Chinese liquor, baijiu.</title>
        <authorList>
            <person name="Xu P.X."/>
            <person name="Chai L.J."/>
            <person name="Qiu T."/>
            <person name="Zhang X.J."/>
            <person name="Lu Z.M."/>
            <person name="Xiao C."/>
            <person name="Wang S.T."/>
            <person name="Shen C.H."/>
            <person name="Shi J.S."/>
            <person name="Xu Z.H."/>
        </authorList>
    </citation>
    <scope>NUCLEOTIDE SEQUENCE [LARGE SCALE GENOMIC DNA]</scope>
    <source>
        <strain evidence="2 3">JN500901</strain>
    </source>
</reference>
<dbReference type="RefSeq" id="WP_119972406.1">
    <property type="nucleotide sequence ID" value="NZ_CP032416.1"/>
</dbReference>
<sequence length="399" mass="43476">MSTVSIVKTNGNTEKDIDIAVRKSVEMIGGLKDIIKPQNMVLINPNLVAPGKDRLSGAVTRYEVCKAIADIVKELGAEPVIAESSAAGVDTEKVIEFAGYDKLREKGYKVVDLKRSARQKIECKNGMIVQALESWELVAKADVIISVPVMKTHDQTEVTLGIKNLKGLIHDSQKKKFHQLGVMQGVVDINQCLKPKLTIVDGIVGQEGLGPIFGNPVKLGLIIASKDPVAADSVGSAIMGYDPKDIKITKIAYERGLGEINLDKIDIKGESIEDVKHRFKRASETELEGVPPFTKIEDAAACTGCKNTLISAIMDMKNDHIEHLLEGKTIVLGPVSEEKIPKDIKKEDLILLGKCTKHLEKYGTHVMGCPPNNIWVVNAIAGDRAKVARRYATEEDAND</sequence>
<evidence type="ECO:0000259" key="1">
    <source>
        <dbReference type="Pfam" id="PF04015"/>
    </source>
</evidence>
<dbReference type="Proteomes" id="UP000266301">
    <property type="component" value="Chromosome"/>
</dbReference>
<accession>A0A386H478</accession>
<dbReference type="KEGG" id="cfer:D4Z93_08310"/>
<dbReference type="OrthoDB" id="9807879at2"/>
<evidence type="ECO:0000313" key="3">
    <source>
        <dbReference type="Proteomes" id="UP000266301"/>
    </source>
</evidence>
<name>A0A386H478_9CLOT</name>
<keyword evidence="3" id="KW-1185">Reference proteome</keyword>
<protein>
    <submittedName>
        <fullName evidence="2">DUF362 domain-containing protein</fullName>
    </submittedName>
</protein>
<organism evidence="2 3">
    <name type="scientific">Clostridium fermenticellae</name>
    <dbReference type="NCBI Taxonomy" id="2068654"/>
    <lineage>
        <taxon>Bacteria</taxon>
        <taxon>Bacillati</taxon>
        <taxon>Bacillota</taxon>
        <taxon>Clostridia</taxon>
        <taxon>Eubacteriales</taxon>
        <taxon>Clostridiaceae</taxon>
        <taxon>Clostridium</taxon>
    </lineage>
</organism>